<name>A0AA35R6I2_GEOBA</name>
<reference evidence="1" key="1">
    <citation type="submission" date="2023-03" db="EMBL/GenBank/DDBJ databases">
        <authorList>
            <person name="Steffen K."/>
            <person name="Cardenas P."/>
        </authorList>
    </citation>
    <scope>NUCLEOTIDE SEQUENCE</scope>
</reference>
<dbReference type="EMBL" id="CASHTH010000626">
    <property type="protein sequence ID" value="CAI8005670.1"/>
    <property type="molecule type" value="Genomic_DNA"/>
</dbReference>
<comment type="caution">
    <text evidence="1">The sequence shown here is derived from an EMBL/GenBank/DDBJ whole genome shotgun (WGS) entry which is preliminary data.</text>
</comment>
<gene>
    <name evidence="1" type="ORF">GBAR_LOCUS4355</name>
</gene>
<evidence type="ECO:0000313" key="2">
    <source>
        <dbReference type="Proteomes" id="UP001174909"/>
    </source>
</evidence>
<sequence>MDGSLRLPPLARLLTLNTEISELRTELMHQPFASGRIAELQEEIDRHYRSSLATCWLTGGYDLEAEDDEWEDDLSSAN</sequence>
<dbReference type="Proteomes" id="UP001174909">
    <property type="component" value="Unassembled WGS sequence"/>
</dbReference>
<keyword evidence="2" id="KW-1185">Reference proteome</keyword>
<evidence type="ECO:0000313" key="1">
    <source>
        <dbReference type="EMBL" id="CAI8005670.1"/>
    </source>
</evidence>
<dbReference type="AlphaFoldDB" id="A0AA35R6I2"/>
<protein>
    <submittedName>
        <fullName evidence="1">Uncharacterized protein</fullName>
    </submittedName>
</protein>
<proteinExistence type="predicted"/>
<accession>A0AA35R6I2</accession>
<organism evidence="1 2">
    <name type="scientific">Geodia barretti</name>
    <name type="common">Barrett's horny sponge</name>
    <dbReference type="NCBI Taxonomy" id="519541"/>
    <lineage>
        <taxon>Eukaryota</taxon>
        <taxon>Metazoa</taxon>
        <taxon>Porifera</taxon>
        <taxon>Demospongiae</taxon>
        <taxon>Heteroscleromorpha</taxon>
        <taxon>Tetractinellida</taxon>
        <taxon>Astrophorina</taxon>
        <taxon>Geodiidae</taxon>
        <taxon>Geodia</taxon>
    </lineage>
</organism>